<dbReference type="RefSeq" id="WP_092589310.1">
    <property type="nucleotide sequence ID" value="NZ_FMWL01000002.1"/>
</dbReference>
<dbReference type="Pfam" id="PF00849">
    <property type="entry name" value="PseudoU_synth_2"/>
    <property type="match status" value="1"/>
</dbReference>
<comment type="function">
    <text evidence="7">Responsible for synthesis of pseudouridine from uracil.</text>
</comment>
<dbReference type="InterPro" id="IPR006145">
    <property type="entry name" value="PsdUridine_synth_RsuA/RluA"/>
</dbReference>
<dbReference type="EC" id="5.4.99.-" evidence="7"/>
<feature type="active site" evidence="5">
    <location>
        <position position="144"/>
    </location>
</feature>
<dbReference type="InterPro" id="IPR020103">
    <property type="entry name" value="PsdUridine_synth_cat_dom_sf"/>
</dbReference>
<dbReference type="Gene3D" id="3.30.2350.10">
    <property type="entry name" value="Pseudouridine synthase"/>
    <property type="match status" value="1"/>
</dbReference>
<dbReference type="GO" id="GO:0003723">
    <property type="term" value="F:RNA binding"/>
    <property type="evidence" value="ECO:0007669"/>
    <property type="project" value="UniProtKB-KW"/>
</dbReference>
<dbReference type="Gene3D" id="3.10.290.10">
    <property type="entry name" value="RNA-binding S4 domain"/>
    <property type="match status" value="1"/>
</dbReference>
<gene>
    <name evidence="9" type="ORF">SAMN03080599_00506</name>
</gene>
<dbReference type="Pfam" id="PF01479">
    <property type="entry name" value="S4"/>
    <property type="match status" value="1"/>
</dbReference>
<dbReference type="CDD" id="cd02869">
    <property type="entry name" value="PseudoU_synth_RluA_like"/>
    <property type="match status" value="1"/>
</dbReference>
<keyword evidence="4 7" id="KW-0413">Isomerase</keyword>
<comment type="catalytic activity">
    <reaction evidence="1 7">
        <text>a uridine in RNA = a pseudouridine in RNA</text>
        <dbReference type="Rhea" id="RHEA:48348"/>
        <dbReference type="Rhea" id="RHEA-COMP:12068"/>
        <dbReference type="Rhea" id="RHEA-COMP:12069"/>
        <dbReference type="ChEBI" id="CHEBI:65314"/>
        <dbReference type="ChEBI" id="CHEBI:65315"/>
    </reaction>
</comment>
<dbReference type="InterPro" id="IPR006225">
    <property type="entry name" value="PsdUridine_synth_RluC/D"/>
</dbReference>
<evidence type="ECO:0000256" key="3">
    <source>
        <dbReference type="ARBA" id="ARBA00022884"/>
    </source>
</evidence>
<dbReference type="GO" id="GO:0120159">
    <property type="term" value="F:rRNA pseudouridine synthase activity"/>
    <property type="evidence" value="ECO:0007669"/>
    <property type="project" value="UniProtKB-ARBA"/>
</dbReference>
<dbReference type="NCBIfam" id="TIGR00005">
    <property type="entry name" value="rluA_subfam"/>
    <property type="match status" value="1"/>
</dbReference>
<keyword evidence="10" id="KW-1185">Reference proteome</keyword>
<evidence type="ECO:0000256" key="2">
    <source>
        <dbReference type="ARBA" id="ARBA00010876"/>
    </source>
</evidence>
<evidence type="ECO:0000256" key="6">
    <source>
        <dbReference type="PROSITE-ProRule" id="PRU00182"/>
    </source>
</evidence>
<protein>
    <recommendedName>
        <fullName evidence="7">Pseudouridine synthase</fullName>
        <ecNumber evidence="7">5.4.99.-</ecNumber>
    </recommendedName>
</protein>
<dbReference type="SMART" id="SM00363">
    <property type="entry name" value="S4"/>
    <property type="match status" value="1"/>
</dbReference>
<name>A0A1G5RSA7_9FIRM</name>
<dbReference type="CDD" id="cd00165">
    <property type="entry name" value="S4"/>
    <property type="match status" value="1"/>
</dbReference>
<dbReference type="PANTHER" id="PTHR21600:SF44">
    <property type="entry name" value="RIBOSOMAL LARGE SUBUNIT PSEUDOURIDINE SYNTHASE D"/>
    <property type="match status" value="1"/>
</dbReference>
<dbReference type="PROSITE" id="PS50889">
    <property type="entry name" value="S4"/>
    <property type="match status" value="1"/>
</dbReference>
<dbReference type="AlphaFoldDB" id="A0A1G5RSA7"/>
<dbReference type="SUPFAM" id="SSF55174">
    <property type="entry name" value="Alpha-L RNA-binding motif"/>
    <property type="match status" value="1"/>
</dbReference>
<evidence type="ECO:0000313" key="9">
    <source>
        <dbReference type="EMBL" id="SCZ76985.1"/>
    </source>
</evidence>
<evidence type="ECO:0000256" key="7">
    <source>
        <dbReference type="RuleBase" id="RU362028"/>
    </source>
</evidence>
<dbReference type="PROSITE" id="PS01129">
    <property type="entry name" value="PSI_RLU"/>
    <property type="match status" value="1"/>
</dbReference>
<feature type="domain" description="RNA-binding S4" evidence="8">
    <location>
        <begin position="19"/>
        <end position="83"/>
    </location>
</feature>
<dbReference type="InterPro" id="IPR002942">
    <property type="entry name" value="S4_RNA-bd"/>
</dbReference>
<keyword evidence="3 6" id="KW-0694">RNA-binding</keyword>
<dbReference type="SUPFAM" id="SSF55120">
    <property type="entry name" value="Pseudouridine synthase"/>
    <property type="match status" value="1"/>
</dbReference>
<dbReference type="InterPro" id="IPR006224">
    <property type="entry name" value="PsdUridine_synth_RluA-like_CS"/>
</dbReference>
<dbReference type="EMBL" id="FMWL01000002">
    <property type="protein sequence ID" value="SCZ76985.1"/>
    <property type="molecule type" value="Genomic_DNA"/>
</dbReference>
<evidence type="ECO:0000256" key="1">
    <source>
        <dbReference type="ARBA" id="ARBA00000073"/>
    </source>
</evidence>
<comment type="similarity">
    <text evidence="2 7">Belongs to the pseudouridine synthase RluA family.</text>
</comment>
<dbReference type="PANTHER" id="PTHR21600">
    <property type="entry name" value="MITOCHONDRIAL RNA PSEUDOURIDINE SYNTHASE"/>
    <property type="match status" value="1"/>
</dbReference>
<dbReference type="STRING" id="1120920.SAMN03080599_00506"/>
<accession>A0A1G5RSA7</accession>
<evidence type="ECO:0000259" key="8">
    <source>
        <dbReference type="SMART" id="SM00363"/>
    </source>
</evidence>
<dbReference type="OrthoDB" id="9807829at2"/>
<dbReference type="Proteomes" id="UP000199208">
    <property type="component" value="Unassembled WGS sequence"/>
</dbReference>
<sequence length="314" mass="35100">MQEARVETLRFEYEDMEAERLDVYLSRMTGATSRTYLQKLIKEGQVTVNGQVVTVKKEKLKSGDIVSLALPPLEPMTLQPEAIPLDIVFEDDDLLVVNKASGMVVHPAPGSSTGTLVHALLHHCKGQLSGINGVARPGIVHRLDKDTSGLMMVAKTDRAHRALAEELKNQKSIRRYCALVVGVMKHEEGRIEGPIGRDPKNRLRMAIVEGGKPAVTHYKVLQRFRHYTLVECRLETGRTHQIRVHLRSIGHPIAGDPLYGTKTPLFPLEGQFLHARTLGLTHPVTHELMIFDSELPTRFIAALEKIERRDQSGI</sequence>
<reference evidence="9 10" key="1">
    <citation type="submission" date="2016-10" db="EMBL/GenBank/DDBJ databases">
        <authorList>
            <person name="de Groot N.N."/>
        </authorList>
    </citation>
    <scope>NUCLEOTIDE SEQUENCE [LARGE SCALE GENOMIC DNA]</scope>
    <source>
        <strain evidence="9 10">DSM 2784</strain>
    </source>
</reference>
<organism evidence="9 10">
    <name type="scientific">Acidaminobacter hydrogenoformans DSM 2784</name>
    <dbReference type="NCBI Taxonomy" id="1120920"/>
    <lineage>
        <taxon>Bacteria</taxon>
        <taxon>Bacillati</taxon>
        <taxon>Bacillota</taxon>
        <taxon>Clostridia</taxon>
        <taxon>Peptostreptococcales</taxon>
        <taxon>Acidaminobacteraceae</taxon>
        <taxon>Acidaminobacter</taxon>
    </lineage>
</organism>
<evidence type="ECO:0000313" key="10">
    <source>
        <dbReference type="Proteomes" id="UP000199208"/>
    </source>
</evidence>
<evidence type="ECO:0000256" key="5">
    <source>
        <dbReference type="PIRSR" id="PIRSR606225-1"/>
    </source>
</evidence>
<dbReference type="FunFam" id="3.30.2350.10:FF:000006">
    <property type="entry name" value="Pseudouridine synthase"/>
    <property type="match status" value="1"/>
</dbReference>
<proteinExistence type="inferred from homology"/>
<dbReference type="InterPro" id="IPR036986">
    <property type="entry name" value="S4_RNA-bd_sf"/>
</dbReference>
<dbReference type="GO" id="GO:0000455">
    <property type="term" value="P:enzyme-directed rRNA pseudouridine synthesis"/>
    <property type="evidence" value="ECO:0007669"/>
    <property type="project" value="TreeGrafter"/>
</dbReference>
<evidence type="ECO:0000256" key="4">
    <source>
        <dbReference type="ARBA" id="ARBA00023235"/>
    </source>
</evidence>
<dbReference type="InterPro" id="IPR050188">
    <property type="entry name" value="RluA_PseudoU_synthase"/>
</dbReference>